<comment type="similarity">
    <text evidence="1">Belongs to the outer membrane porin (Opr) (TC 1.B.25) family.</text>
</comment>
<dbReference type="PANTHER" id="PTHR34596">
    <property type="entry name" value="CHITOPORIN"/>
    <property type="match status" value="1"/>
</dbReference>
<dbReference type="RefSeq" id="WP_076032671.1">
    <property type="nucleotide sequence ID" value="NZ_CP016896.1"/>
</dbReference>
<name>A0A1P8EHP7_9GAMM</name>
<protein>
    <submittedName>
        <fullName evidence="4">Benzoate transporter</fullName>
    </submittedName>
</protein>
<dbReference type="InterPro" id="IPR005318">
    <property type="entry name" value="OM_porin_bac"/>
</dbReference>
<dbReference type="AlphaFoldDB" id="A0A1P8EHP7"/>
<dbReference type="Pfam" id="PF03573">
    <property type="entry name" value="OprD"/>
    <property type="match status" value="1"/>
</dbReference>
<evidence type="ECO:0000313" key="4">
    <source>
        <dbReference type="EMBL" id="APV35741.1"/>
    </source>
</evidence>
<dbReference type="Gene3D" id="2.40.160.10">
    <property type="entry name" value="Porin"/>
    <property type="match status" value="1"/>
</dbReference>
<keyword evidence="3" id="KW-0732">Signal</keyword>
<dbReference type="EMBL" id="CP016896">
    <property type="protein sequence ID" value="APV35741.1"/>
    <property type="molecule type" value="Genomic_DNA"/>
</dbReference>
<sequence length="415" mass="47771">MQYSTTRLYQFMLRMGVTFGMAGCIGVIPTVVNAQDNWTLSLKNAYIDRDYDGNAVKDTGSWSQGASLFYKSDYYKTPIDGLEIGVDGSVQYAVRLSHDKGVADTILPFDPVSQEQARDYLKYGGTLKLKYDQTELRVGELWPDLPVTAVDRSRQLLTSYQGVSLNSKLTSKLTGEIGIISKVSPRNEEDFRKLTFTKNGIKYVSDGLNYIDLKYQVLPNLKLEYYFGNLENLYNKHYLGADYSYKLSPEASLHTKLKYFNASEDNKNYNIDSQNFGILETLKYRNHTVGLGYQQIVGDAYPLPDGFLPETYFINWNTTGFFKADEKSVHFIYGYDFKDYVPGLNFTFKHVYGYDFKTATGLKNKEQESNFILNYAFQNPKLKGVGFQWLYIPYKVRYGTDFNENRLFLTYTKKF</sequence>
<reference evidence="4 5" key="1">
    <citation type="submission" date="2016-08" db="EMBL/GenBank/DDBJ databases">
        <title>Complete genome sequence of Acinetobacter baylyi strain GFJ2.</title>
        <authorList>
            <person name="Tabata M."/>
            <person name="Kuboki S."/>
            <person name="Gibu N."/>
            <person name="Kinouchi Y."/>
            <person name="Vangnai A."/>
            <person name="Kasai D."/>
            <person name="Fukuda M."/>
        </authorList>
    </citation>
    <scope>NUCLEOTIDE SEQUENCE [LARGE SCALE GENOMIC DNA]</scope>
    <source>
        <strain evidence="4 5">GFJ2</strain>
    </source>
</reference>
<dbReference type="STRING" id="487316.BEN76_06795"/>
<dbReference type="eggNOG" id="ENOG5033T8C">
    <property type="taxonomic scope" value="Bacteria"/>
</dbReference>
<evidence type="ECO:0000256" key="2">
    <source>
        <dbReference type="ARBA" id="ARBA00022448"/>
    </source>
</evidence>
<evidence type="ECO:0000313" key="5">
    <source>
        <dbReference type="Proteomes" id="UP000185674"/>
    </source>
</evidence>
<dbReference type="GO" id="GO:0016020">
    <property type="term" value="C:membrane"/>
    <property type="evidence" value="ECO:0007669"/>
    <property type="project" value="InterPro"/>
</dbReference>
<keyword evidence="2" id="KW-0813">Transport</keyword>
<accession>A0A1P8EHP7</accession>
<dbReference type="InterPro" id="IPR023614">
    <property type="entry name" value="Porin_dom_sf"/>
</dbReference>
<evidence type="ECO:0000256" key="3">
    <source>
        <dbReference type="ARBA" id="ARBA00022729"/>
    </source>
</evidence>
<organism evidence="4 5">
    <name type="scientific">Acinetobacter soli</name>
    <dbReference type="NCBI Taxonomy" id="487316"/>
    <lineage>
        <taxon>Bacteria</taxon>
        <taxon>Pseudomonadati</taxon>
        <taxon>Pseudomonadota</taxon>
        <taxon>Gammaproteobacteria</taxon>
        <taxon>Moraxellales</taxon>
        <taxon>Moraxellaceae</taxon>
        <taxon>Acinetobacter</taxon>
    </lineage>
</organism>
<dbReference type="GO" id="GO:0015288">
    <property type="term" value="F:porin activity"/>
    <property type="evidence" value="ECO:0007669"/>
    <property type="project" value="TreeGrafter"/>
</dbReference>
<gene>
    <name evidence="4" type="ORF">BEN76_06795</name>
</gene>
<dbReference type="KEGG" id="asol:BEN76_06795"/>
<dbReference type="PANTHER" id="PTHR34596:SF2">
    <property type="entry name" value="CHITOPORIN"/>
    <property type="match status" value="1"/>
</dbReference>
<dbReference type="Proteomes" id="UP000185674">
    <property type="component" value="Chromosome"/>
</dbReference>
<proteinExistence type="inferred from homology"/>
<evidence type="ECO:0000256" key="1">
    <source>
        <dbReference type="ARBA" id="ARBA00009075"/>
    </source>
</evidence>